<sequence>MIDSYDVAFMKQAREDMVGGRTHEITVIYEAGFTNDPITDEKKPVYDEIKVSSVVTEISSQVKIDRQLLDSIEVEGGDIWFSVAIELIADIYENIKRVIYDGKDYEVLSKDKKGIGERNHAEFVGRRIT</sequence>
<proteinExistence type="predicted"/>
<reference evidence="1 2" key="1">
    <citation type="journal article" date="2013" name="Genome Announc.">
        <title>Draft Whole-Genome Sequence of Bacillus sonorensis Strain L12, a Source of Nonribosomal Lipopeptides.</title>
        <authorList>
            <person name="Adimpong D.B."/>
            <person name="Sorensen K.I."/>
            <person name="Nielsen D.S."/>
            <person name="Thorsen L."/>
            <person name="Rasmussen T.B."/>
            <person name="Derkx P.M."/>
            <person name="Jespersen L."/>
        </authorList>
    </citation>
    <scope>NUCLEOTIDE SEQUENCE [LARGE SCALE GENOMIC DNA]</scope>
    <source>
        <strain evidence="1 2">L12</strain>
    </source>
</reference>
<gene>
    <name evidence="1" type="ORF">BSONL12_04654</name>
</gene>
<dbReference type="EMBL" id="AOFM01000003">
    <property type="protein sequence ID" value="EME76233.1"/>
    <property type="molecule type" value="Genomic_DNA"/>
</dbReference>
<protein>
    <submittedName>
        <fullName evidence="1">Uncharacterized protein</fullName>
    </submittedName>
</protein>
<evidence type="ECO:0000313" key="2">
    <source>
        <dbReference type="Proteomes" id="UP000011907"/>
    </source>
</evidence>
<dbReference type="STRING" id="1274524.BSONL12_04654"/>
<name>M5P9V7_9BACI</name>
<dbReference type="AlphaFoldDB" id="M5P9V7"/>
<dbReference type="OrthoDB" id="2919781at2"/>
<accession>M5P9V7</accession>
<organism evidence="1 2">
    <name type="scientific">Bacillus sonorensis L12</name>
    <dbReference type="NCBI Taxonomy" id="1274524"/>
    <lineage>
        <taxon>Bacteria</taxon>
        <taxon>Bacillati</taxon>
        <taxon>Bacillota</taxon>
        <taxon>Bacilli</taxon>
        <taxon>Bacillales</taxon>
        <taxon>Bacillaceae</taxon>
        <taxon>Bacillus</taxon>
    </lineage>
</organism>
<dbReference type="Proteomes" id="UP000011907">
    <property type="component" value="Unassembled WGS sequence"/>
</dbReference>
<dbReference type="RefSeq" id="WP_006636954.1">
    <property type="nucleotide sequence ID" value="NZ_AOFM01000003.1"/>
</dbReference>
<comment type="caution">
    <text evidence="1">The sequence shown here is derived from an EMBL/GenBank/DDBJ whole genome shotgun (WGS) entry which is preliminary data.</text>
</comment>
<evidence type="ECO:0000313" key="1">
    <source>
        <dbReference type="EMBL" id="EME76233.1"/>
    </source>
</evidence>
<dbReference type="PATRIC" id="fig|1274524.3.peg.1013"/>